<organism evidence="2 3">
    <name type="scientific">Datura stramonium</name>
    <name type="common">Jimsonweed</name>
    <name type="synonym">Common thornapple</name>
    <dbReference type="NCBI Taxonomy" id="4076"/>
    <lineage>
        <taxon>Eukaryota</taxon>
        <taxon>Viridiplantae</taxon>
        <taxon>Streptophyta</taxon>
        <taxon>Embryophyta</taxon>
        <taxon>Tracheophyta</taxon>
        <taxon>Spermatophyta</taxon>
        <taxon>Magnoliopsida</taxon>
        <taxon>eudicotyledons</taxon>
        <taxon>Gunneridae</taxon>
        <taxon>Pentapetalae</taxon>
        <taxon>asterids</taxon>
        <taxon>lamiids</taxon>
        <taxon>Solanales</taxon>
        <taxon>Solanaceae</taxon>
        <taxon>Solanoideae</taxon>
        <taxon>Datureae</taxon>
        <taxon>Datura</taxon>
    </lineage>
</organism>
<sequence>MGNIETTPGTKPDVSLMETEVPEKEGSDLSGESLFEGNLSEAKEDMSNILKNEAEIIEGFLTIMSTRASESVKQTPQGKEESTNQRSSPKWDGTPTPSVLAVNMSLVLEDDEVPLNLLFSTKSRTSSKSSSKLKKGTKRGPASHVEDELPSSQLVELDVEDTSQTIEETPEVGKESRRSIKAKSKGTKVAVMAEPSEGPGGTVKKSKGKSVVEESSKGERTMSKKSGVSVDYATCSEGGRPGSVELLKELVGNLVQF</sequence>
<gene>
    <name evidence="2" type="ORF">HAX54_021201</name>
</gene>
<proteinExistence type="predicted"/>
<feature type="region of interest" description="Disordered" evidence="1">
    <location>
        <begin position="119"/>
        <end position="227"/>
    </location>
</feature>
<keyword evidence="3" id="KW-1185">Reference proteome</keyword>
<name>A0ABS8S3X5_DATST</name>
<feature type="compositionally biased region" description="Basic and acidic residues" evidence="1">
    <location>
        <begin position="210"/>
        <end position="222"/>
    </location>
</feature>
<evidence type="ECO:0000313" key="2">
    <source>
        <dbReference type="EMBL" id="MCD7453502.1"/>
    </source>
</evidence>
<accession>A0ABS8S3X5</accession>
<comment type="caution">
    <text evidence="2">The sequence shown here is derived from an EMBL/GenBank/DDBJ whole genome shotgun (WGS) entry which is preliminary data.</text>
</comment>
<evidence type="ECO:0000256" key="1">
    <source>
        <dbReference type="SAM" id="MobiDB-lite"/>
    </source>
</evidence>
<dbReference type="EMBL" id="JACEIK010000255">
    <property type="protein sequence ID" value="MCD7453502.1"/>
    <property type="molecule type" value="Genomic_DNA"/>
</dbReference>
<protein>
    <submittedName>
        <fullName evidence="2">Uncharacterized protein</fullName>
    </submittedName>
</protein>
<feature type="region of interest" description="Disordered" evidence="1">
    <location>
        <begin position="68"/>
        <end position="98"/>
    </location>
</feature>
<dbReference type="Proteomes" id="UP000823775">
    <property type="component" value="Unassembled WGS sequence"/>
</dbReference>
<feature type="region of interest" description="Disordered" evidence="1">
    <location>
        <begin position="1"/>
        <end position="33"/>
    </location>
</feature>
<reference evidence="2 3" key="1">
    <citation type="journal article" date="2021" name="BMC Genomics">
        <title>Datura genome reveals duplications of psychoactive alkaloid biosynthetic genes and high mutation rate following tissue culture.</title>
        <authorList>
            <person name="Rajewski A."/>
            <person name="Carter-House D."/>
            <person name="Stajich J."/>
            <person name="Litt A."/>
        </authorList>
    </citation>
    <scope>NUCLEOTIDE SEQUENCE [LARGE SCALE GENOMIC DNA]</scope>
    <source>
        <strain evidence="2">AR-01</strain>
    </source>
</reference>
<evidence type="ECO:0000313" key="3">
    <source>
        <dbReference type="Proteomes" id="UP000823775"/>
    </source>
</evidence>
<feature type="compositionally biased region" description="Low complexity" evidence="1">
    <location>
        <begin position="120"/>
        <end position="130"/>
    </location>
</feature>
<feature type="compositionally biased region" description="Polar residues" evidence="1">
    <location>
        <begin position="68"/>
        <end position="77"/>
    </location>
</feature>